<gene>
    <name evidence="1" type="ORF">CMV_025139</name>
</gene>
<name>A0A8J4QM05_9ROSI</name>
<accession>A0A8J4QM05</accession>
<reference evidence="1" key="1">
    <citation type="submission" date="2020-03" db="EMBL/GenBank/DDBJ databases">
        <title>Castanea mollissima Vanexum genome sequencing.</title>
        <authorList>
            <person name="Staton M."/>
        </authorList>
    </citation>
    <scope>NUCLEOTIDE SEQUENCE</scope>
    <source>
        <tissue evidence="1">Leaf</tissue>
    </source>
</reference>
<protein>
    <submittedName>
        <fullName evidence="1">Uncharacterized protein</fullName>
    </submittedName>
</protein>
<evidence type="ECO:0000313" key="2">
    <source>
        <dbReference type="Proteomes" id="UP000737018"/>
    </source>
</evidence>
<sequence length="89" mass="10235">ECWREKPEGGLFTIVRPISLHLPVPHSCRQEGSGANTDHEGKRYFKSTMFGDVSWYAFFGKDVVELGVAIFRHLEFLKWFSESSLILSK</sequence>
<feature type="non-terminal residue" evidence="1">
    <location>
        <position position="1"/>
    </location>
</feature>
<dbReference type="Proteomes" id="UP000737018">
    <property type="component" value="Unassembled WGS sequence"/>
</dbReference>
<dbReference type="AlphaFoldDB" id="A0A8J4QM05"/>
<dbReference type="EMBL" id="JRKL02006461">
    <property type="protein sequence ID" value="KAF3948916.1"/>
    <property type="molecule type" value="Genomic_DNA"/>
</dbReference>
<comment type="caution">
    <text evidence="1">The sequence shown here is derived from an EMBL/GenBank/DDBJ whole genome shotgun (WGS) entry which is preliminary data.</text>
</comment>
<evidence type="ECO:0000313" key="1">
    <source>
        <dbReference type="EMBL" id="KAF3948916.1"/>
    </source>
</evidence>
<keyword evidence="2" id="KW-1185">Reference proteome</keyword>
<organism evidence="1 2">
    <name type="scientific">Castanea mollissima</name>
    <name type="common">Chinese chestnut</name>
    <dbReference type="NCBI Taxonomy" id="60419"/>
    <lineage>
        <taxon>Eukaryota</taxon>
        <taxon>Viridiplantae</taxon>
        <taxon>Streptophyta</taxon>
        <taxon>Embryophyta</taxon>
        <taxon>Tracheophyta</taxon>
        <taxon>Spermatophyta</taxon>
        <taxon>Magnoliopsida</taxon>
        <taxon>eudicotyledons</taxon>
        <taxon>Gunneridae</taxon>
        <taxon>Pentapetalae</taxon>
        <taxon>rosids</taxon>
        <taxon>fabids</taxon>
        <taxon>Fagales</taxon>
        <taxon>Fagaceae</taxon>
        <taxon>Castanea</taxon>
    </lineage>
</organism>
<proteinExistence type="predicted"/>